<sequence>MKQGFVYIMTNKYNTTFYTGVTSNLIRRSYDHKSGKGSIFTIKYNLHKLVYYESYNSIKQAIIREKQIKDMNRQDKIEMINYFNPEFKDLYQKIIQ</sequence>
<comment type="caution">
    <text evidence="3">The sequence shown here is derived from an EMBL/GenBank/DDBJ whole genome shotgun (WGS) entry which is preliminary data.</text>
</comment>
<dbReference type="AlphaFoldDB" id="A0A1F7H081"/>
<comment type="similarity">
    <text evidence="1">Belongs to the UPF0213 family.</text>
</comment>
<organism evidence="3 4">
    <name type="scientific">Candidatus Roizmanbacteria bacterium RIFCSPHIGHO2_02_FULL_37_24</name>
    <dbReference type="NCBI Taxonomy" id="1802037"/>
    <lineage>
        <taxon>Bacteria</taxon>
        <taxon>Candidatus Roizmaniibacteriota</taxon>
    </lineage>
</organism>
<dbReference type="EMBL" id="MFZM01000009">
    <property type="protein sequence ID" value="OGK24344.1"/>
    <property type="molecule type" value="Genomic_DNA"/>
</dbReference>
<dbReference type="InterPro" id="IPR000305">
    <property type="entry name" value="GIY-YIG_endonuc"/>
</dbReference>
<dbReference type="Proteomes" id="UP000177159">
    <property type="component" value="Unassembled WGS sequence"/>
</dbReference>
<dbReference type="CDD" id="cd10448">
    <property type="entry name" value="GIY-YIG_unchar_3"/>
    <property type="match status" value="1"/>
</dbReference>
<gene>
    <name evidence="3" type="ORF">A3C24_02275</name>
</gene>
<dbReference type="Pfam" id="PF01541">
    <property type="entry name" value="GIY-YIG"/>
    <property type="match status" value="1"/>
</dbReference>
<feature type="domain" description="GIY-YIG" evidence="2">
    <location>
        <begin position="2"/>
        <end position="78"/>
    </location>
</feature>
<reference evidence="3 4" key="1">
    <citation type="journal article" date="2016" name="Nat. Commun.">
        <title>Thousands of microbial genomes shed light on interconnected biogeochemical processes in an aquifer system.</title>
        <authorList>
            <person name="Anantharaman K."/>
            <person name="Brown C.T."/>
            <person name="Hug L.A."/>
            <person name="Sharon I."/>
            <person name="Castelle C.J."/>
            <person name="Probst A.J."/>
            <person name="Thomas B.C."/>
            <person name="Singh A."/>
            <person name="Wilkins M.J."/>
            <person name="Karaoz U."/>
            <person name="Brodie E.L."/>
            <person name="Williams K.H."/>
            <person name="Hubbard S.S."/>
            <person name="Banfield J.F."/>
        </authorList>
    </citation>
    <scope>NUCLEOTIDE SEQUENCE [LARGE SCALE GENOMIC DNA]</scope>
</reference>
<evidence type="ECO:0000313" key="3">
    <source>
        <dbReference type="EMBL" id="OGK24344.1"/>
    </source>
</evidence>
<accession>A0A1F7H081</accession>
<name>A0A1F7H081_9BACT</name>
<dbReference type="PANTHER" id="PTHR34477">
    <property type="entry name" value="UPF0213 PROTEIN YHBQ"/>
    <property type="match status" value="1"/>
</dbReference>
<dbReference type="InterPro" id="IPR035901">
    <property type="entry name" value="GIY-YIG_endonuc_sf"/>
</dbReference>
<evidence type="ECO:0000259" key="2">
    <source>
        <dbReference type="PROSITE" id="PS50164"/>
    </source>
</evidence>
<dbReference type="SUPFAM" id="SSF82771">
    <property type="entry name" value="GIY-YIG endonuclease"/>
    <property type="match status" value="1"/>
</dbReference>
<dbReference type="Gene3D" id="3.40.1440.10">
    <property type="entry name" value="GIY-YIG endonuclease"/>
    <property type="match status" value="1"/>
</dbReference>
<dbReference type="InterPro" id="IPR050190">
    <property type="entry name" value="UPF0213_domain"/>
</dbReference>
<dbReference type="PANTHER" id="PTHR34477:SF5">
    <property type="entry name" value="BSL5627 PROTEIN"/>
    <property type="match status" value="1"/>
</dbReference>
<dbReference type="PROSITE" id="PS50164">
    <property type="entry name" value="GIY_YIG"/>
    <property type="match status" value="1"/>
</dbReference>
<evidence type="ECO:0000256" key="1">
    <source>
        <dbReference type="ARBA" id="ARBA00007435"/>
    </source>
</evidence>
<protein>
    <recommendedName>
        <fullName evidence="2">GIY-YIG domain-containing protein</fullName>
    </recommendedName>
</protein>
<proteinExistence type="inferred from homology"/>
<evidence type="ECO:0000313" key="4">
    <source>
        <dbReference type="Proteomes" id="UP000177159"/>
    </source>
</evidence>